<dbReference type="EMBL" id="JANCYU010000052">
    <property type="protein sequence ID" value="KAK4527481.1"/>
    <property type="molecule type" value="Genomic_DNA"/>
</dbReference>
<organism evidence="1 2">
    <name type="scientific">Galdieria yellowstonensis</name>
    <dbReference type="NCBI Taxonomy" id="3028027"/>
    <lineage>
        <taxon>Eukaryota</taxon>
        <taxon>Rhodophyta</taxon>
        <taxon>Bangiophyceae</taxon>
        <taxon>Galdieriales</taxon>
        <taxon>Galdieriaceae</taxon>
        <taxon>Galdieria</taxon>
    </lineage>
</organism>
<gene>
    <name evidence="1" type="ORF">GAYE_SCF40G5403</name>
</gene>
<proteinExistence type="predicted"/>
<name>A0AAV9IJL0_9RHOD</name>
<accession>A0AAV9IJL0</accession>
<comment type="caution">
    <text evidence="1">The sequence shown here is derived from an EMBL/GenBank/DDBJ whole genome shotgun (WGS) entry which is preliminary data.</text>
</comment>
<dbReference type="Proteomes" id="UP001300502">
    <property type="component" value="Unassembled WGS sequence"/>
</dbReference>
<evidence type="ECO:0000313" key="2">
    <source>
        <dbReference type="Proteomes" id="UP001300502"/>
    </source>
</evidence>
<evidence type="ECO:0008006" key="3">
    <source>
        <dbReference type="Google" id="ProtNLM"/>
    </source>
</evidence>
<protein>
    <recommendedName>
        <fullName evidence="3">Non-specific serine/threonine protein kinase</fullName>
    </recommendedName>
</protein>
<reference evidence="1 2" key="1">
    <citation type="submission" date="2022-07" db="EMBL/GenBank/DDBJ databases">
        <title>Genome-wide signatures of adaptation to extreme environments.</title>
        <authorList>
            <person name="Cho C.H."/>
            <person name="Yoon H.S."/>
        </authorList>
    </citation>
    <scope>NUCLEOTIDE SEQUENCE [LARGE SCALE GENOMIC DNA]</scope>
    <source>
        <strain evidence="1 2">108.79 E11</strain>
    </source>
</reference>
<keyword evidence="2" id="KW-1185">Reference proteome</keyword>
<sequence>MPNKDTENKWKQDVYREDDPWQLWKQLVRKHPSKKRNDIYSLLLRLFQSTPKLSWYRYFQKDPIAESLIREGIYAQDLWLCSASLEYLRQLLEYAKRLSAKEPLFRTCTQVSKVLITVHWERIEYLVVKARHWRFERRGFAHQVAALWVAIFRRLEDDKALMTQWISKGMQSPVWTVLAKSGSREDYMHDLIFLWKIWNKVANAKQLEYLYGVESTFVGKVFQHIAQCRDKYWILQVLKTLQYQNQRRWKHARVAMIRKSLSQSFLRTLALWSIGDGYSHPWDVNEKEEIQRLAKECIYAFIGRVSYWVETQELVNLAIQLPLEQPSHLLLIQQWLHWRPSLASHYIMRCPFHKMDPEPTYRWIFQSLALMQALATDPIGSFACYDETTEEQETIATFWDYCMHIWPLESKDSCLERVLLHTTHLICPWIGFQILLHILNRLQRCLKSAAVRNETNMEEQHKEDIALEILGRLPEFQVIWAVVRRELKQSSVVSSWSRQCMEQFLQPFHSMLYFVPMEAQHMSMELLTLGLQVVASYFEWIPWLEPRWDISKIFFARPYDDDCSKEEKKKQEIANHDEENDNNADLEYHWIVPLLKYDHLLEAVLHNIQIAMHRRRNHSFRLLVASQQGPQRLSRIGQLMYIYTLYIQEEKECFEMLATSHKSNKKQDSARESMVSQLYSCIWDIWNTSGCFDYWELHFWLYWLSWIPSRNSVQEQQQWRRQLFLQERCIAWFEQMWIELWRKPFLIWDWSKQGTRKRKCNSISRRNHWITLAIMNKLSREEKDQQISNWFRLGVACYIRLECFVCTKKDRCTKERIEWWKDWLESNDRKELMWLKSWISNDENSCCFDRTKWNSNVPFDDLSPPMLLDSDYWKVGLLSPNPDNVLSEEYKRRWIDHISPSPSHRLILLQTLMYYWNIFSHHSAQDRKMAIRVLEWMDQVLQRISVESLKDYIHLLWSHRIWKRWLKHSLPFFVQFTEYWTHVMKKKWKTENMVAWDKYDVDRYIMPILCHWISQPDDNGDICRVVERWLSLLSVDELMMCLEKSTSCCLVSVWSLQDISNRVHNCIVVLEELDTREKENNSFGEISETMKRNIEILWKKICAQKDVKEEKALVKQWERLWSAWISFGGRWLSLHKYLGNVMISGGKKHRSSLMYLMLQLYAIKDTQHRKWRLQWIEEIWKRYPEWLGKWFRWIYHRQKKNRCQVDEECVSIAYTLLCWKQQPHWTTLDNCFGVDSNCRLKHRWISTVLELFYECLWHEKDSFQGFYYSSDWVTIAIANIIYSSSSSSRWKGIAWHWVQRWWEKQSSCLSEQNRTLGWIALDTLNILLRDPNKEYSSLFHIMTCLLDKSAPIILRSVQEKHCRTSDDQEETCHHPWSLFISKYVDMIGKIFSYCIQQDEQLALPLSIPEIHVDSPRLSISYSNQQVLLPHVRTISGEKCLQWLYSIFQSWESVADVSKHRIWTSIVKHLIFWFLDAQNRNPNENEWMQFQDWIQNRCIPWTLQLASGKDEEVFTDALSIVQCLLALMGLKKCNKKSTSSNIVRDTSRCISVYGIPCIDKDTLQSIAQQLQKKKLGRNKDTSSNEEEEDDKWLIQNSVQHRIFSILVSIRFLWDDEVSPTFPWLNQSCQSVLYRLESQRVLQTIEYLCNKQGKPPSILQDTLGLLLSSGQEDENLYLVSCWIRHSFLFCGAIQMESQGSHPLDVMMETAGQREEILDPVLLLSLIFQQVSQDYCYPPPSSTQNAGDVSTSSTDHISMLIDKIHLYHNKHLMTFCIACLMVDHERIQWITRACLEYFFEMLSAPNVTKYYPQAQSMSVFINILKHSIITESAVDGFFIRFCLLLWEIFCQPTHVLYMPMVKACLDHGISMDAKFFRLVSKYVQEERITSEREESLKVAMKYREWCMSLLNKMRTKQDFERLRHVEIMEDCWRIMFGYSETKEKELLGKRAMEEMLYGIVHFGEAELVMQVERCWGIVSAIDVCWKKYPNECYRWMNIYVRLMEKWDRRMETWSQTPWLLGIDLWKSFTSRWERNEIDFDAGKHILWRCLQVFKKCPWNIFSGWTKEWEDCWLPKLERVAVFYNGNMPIG</sequence>
<evidence type="ECO:0000313" key="1">
    <source>
        <dbReference type="EMBL" id="KAK4527481.1"/>
    </source>
</evidence>